<dbReference type="OrthoDB" id="10053431at2759"/>
<dbReference type="InterPro" id="IPR000648">
    <property type="entry name" value="Oxysterol-bd"/>
</dbReference>
<evidence type="ECO:0000256" key="2">
    <source>
        <dbReference type="ARBA" id="ARBA00022448"/>
    </source>
</evidence>
<dbReference type="InParanoid" id="F2UNA9"/>
<keyword evidence="6" id="KW-0812">Transmembrane</keyword>
<keyword evidence="2" id="KW-0813">Transport</keyword>
<evidence type="ECO:0000256" key="5">
    <source>
        <dbReference type="SAM" id="MobiDB-lite"/>
    </source>
</evidence>
<feature type="domain" description="PH" evidence="7">
    <location>
        <begin position="84"/>
        <end position="200"/>
    </location>
</feature>
<proteinExistence type="inferred from homology"/>
<evidence type="ECO:0000256" key="3">
    <source>
        <dbReference type="ARBA" id="ARBA00023055"/>
    </source>
</evidence>
<gene>
    <name evidence="8" type="ORF">PTSG_12933</name>
</gene>
<evidence type="ECO:0000256" key="1">
    <source>
        <dbReference type="ARBA" id="ARBA00008842"/>
    </source>
</evidence>
<keyword evidence="4" id="KW-0446">Lipid-binding</keyword>
<dbReference type="FunCoup" id="F2UNA9">
    <property type="interactions" value="1672"/>
</dbReference>
<dbReference type="KEGG" id="sre:PTSG_12933"/>
<feature type="transmembrane region" description="Helical" evidence="6">
    <location>
        <begin position="799"/>
        <end position="817"/>
    </location>
</feature>
<dbReference type="PROSITE" id="PS50003">
    <property type="entry name" value="PH_DOMAIN"/>
    <property type="match status" value="1"/>
</dbReference>
<dbReference type="GO" id="GO:0032934">
    <property type="term" value="F:sterol binding"/>
    <property type="evidence" value="ECO:0007669"/>
    <property type="project" value="TreeGrafter"/>
</dbReference>
<feature type="compositionally biased region" description="Pro residues" evidence="5">
    <location>
        <begin position="296"/>
        <end position="309"/>
    </location>
</feature>
<dbReference type="Gene3D" id="2.30.29.30">
    <property type="entry name" value="Pleckstrin-homology domain (PH domain)/Phosphotyrosine-binding domain (PTB)"/>
    <property type="match status" value="1"/>
</dbReference>
<reference evidence="8" key="1">
    <citation type="submission" date="2009-08" db="EMBL/GenBank/DDBJ databases">
        <title>Annotation of Salpingoeca rosetta.</title>
        <authorList>
            <consortium name="The Broad Institute Genome Sequencing Platform"/>
            <person name="Russ C."/>
            <person name="Cuomo C."/>
            <person name="Burger G."/>
            <person name="Gray M.W."/>
            <person name="Holland P.W.H."/>
            <person name="King N."/>
            <person name="Lang F.B.F."/>
            <person name="Roger A.J."/>
            <person name="Ruiz-Trillo I."/>
            <person name="Young S.K."/>
            <person name="Zeng Q."/>
            <person name="Gargeya S."/>
            <person name="Alvarado L."/>
            <person name="Berlin A."/>
            <person name="Chapman S.B."/>
            <person name="Chen Z."/>
            <person name="Freedman E."/>
            <person name="Gellesch M."/>
            <person name="Goldberg J."/>
            <person name="Griggs A."/>
            <person name="Gujja S."/>
            <person name="Heilman E."/>
            <person name="Heiman D."/>
            <person name="Howarth C."/>
            <person name="Mehta T."/>
            <person name="Neiman D."/>
            <person name="Pearson M."/>
            <person name="Roberts A."/>
            <person name="Saif S."/>
            <person name="Shea T."/>
            <person name="Shenoy N."/>
            <person name="Sisk P."/>
            <person name="Stolte C."/>
            <person name="Sykes S."/>
            <person name="White J."/>
            <person name="Yandava C."/>
            <person name="Haas B."/>
            <person name="Nusbaum C."/>
            <person name="Birren B."/>
        </authorList>
    </citation>
    <scope>NUCLEOTIDE SEQUENCE [LARGE SCALE GENOMIC DNA]</scope>
    <source>
        <strain evidence="8">ATCC 50818</strain>
    </source>
</reference>
<dbReference type="eggNOG" id="KOG2210">
    <property type="taxonomic scope" value="Eukaryota"/>
</dbReference>
<evidence type="ECO:0000256" key="4">
    <source>
        <dbReference type="ARBA" id="ARBA00023121"/>
    </source>
</evidence>
<dbReference type="InterPro" id="IPR011993">
    <property type="entry name" value="PH-like_dom_sf"/>
</dbReference>
<dbReference type="GO" id="GO:0006869">
    <property type="term" value="P:lipid transport"/>
    <property type="evidence" value="ECO:0007669"/>
    <property type="project" value="UniProtKB-KW"/>
</dbReference>
<evidence type="ECO:0000256" key="6">
    <source>
        <dbReference type="SAM" id="Phobius"/>
    </source>
</evidence>
<dbReference type="PANTHER" id="PTHR10972:SF102">
    <property type="entry name" value="OXYSTEROL-BINDING PROTEIN"/>
    <property type="match status" value="1"/>
</dbReference>
<dbReference type="GeneID" id="16069743"/>
<keyword evidence="9" id="KW-1185">Reference proteome</keyword>
<dbReference type="SUPFAM" id="SSF144000">
    <property type="entry name" value="Oxysterol-binding protein-like"/>
    <property type="match status" value="1"/>
</dbReference>
<dbReference type="RefSeq" id="XP_004989199.1">
    <property type="nucleotide sequence ID" value="XM_004989142.1"/>
</dbReference>
<dbReference type="EMBL" id="GL832984">
    <property type="protein sequence ID" value="EGD79114.1"/>
    <property type="molecule type" value="Genomic_DNA"/>
</dbReference>
<dbReference type="SMART" id="SM00233">
    <property type="entry name" value="PH"/>
    <property type="match status" value="1"/>
</dbReference>
<dbReference type="AlphaFoldDB" id="F2UNA9"/>
<comment type="similarity">
    <text evidence="1">Belongs to the OSBP family.</text>
</comment>
<accession>F2UNA9</accession>
<dbReference type="InterPro" id="IPR001849">
    <property type="entry name" value="PH_domain"/>
</dbReference>
<feature type="region of interest" description="Disordered" evidence="5">
    <location>
        <begin position="229"/>
        <end position="312"/>
    </location>
</feature>
<dbReference type="Pfam" id="PF00169">
    <property type="entry name" value="PH"/>
    <property type="match status" value="1"/>
</dbReference>
<dbReference type="STRING" id="946362.F2UNA9"/>
<name>F2UNA9_SALR5</name>
<dbReference type="PANTHER" id="PTHR10972">
    <property type="entry name" value="OXYSTEROL-BINDING PROTEIN-RELATED"/>
    <property type="match status" value="1"/>
</dbReference>
<feature type="region of interest" description="Disordered" evidence="5">
    <location>
        <begin position="1"/>
        <end position="32"/>
    </location>
</feature>
<feature type="compositionally biased region" description="Basic and acidic residues" evidence="5">
    <location>
        <begin position="1"/>
        <end position="16"/>
    </location>
</feature>
<keyword evidence="6" id="KW-0472">Membrane</keyword>
<dbReference type="OMA" id="NQKTIDM"/>
<evidence type="ECO:0000313" key="8">
    <source>
        <dbReference type="EMBL" id="EGD79114.1"/>
    </source>
</evidence>
<keyword evidence="3" id="KW-0445">Lipid transport</keyword>
<organism evidence="9">
    <name type="scientific">Salpingoeca rosetta (strain ATCC 50818 / BSB-021)</name>
    <dbReference type="NCBI Taxonomy" id="946362"/>
    <lineage>
        <taxon>Eukaryota</taxon>
        <taxon>Choanoflagellata</taxon>
        <taxon>Craspedida</taxon>
        <taxon>Salpingoecidae</taxon>
        <taxon>Salpingoeca</taxon>
    </lineage>
</organism>
<evidence type="ECO:0000259" key="7">
    <source>
        <dbReference type="PROSITE" id="PS50003"/>
    </source>
</evidence>
<protein>
    <recommendedName>
        <fullName evidence="7">PH domain-containing protein</fullName>
    </recommendedName>
</protein>
<dbReference type="Proteomes" id="UP000007799">
    <property type="component" value="Unassembled WGS sequence"/>
</dbReference>
<dbReference type="SUPFAM" id="SSF50729">
    <property type="entry name" value="PH domain-like"/>
    <property type="match status" value="1"/>
</dbReference>
<evidence type="ECO:0000313" key="9">
    <source>
        <dbReference type="Proteomes" id="UP000007799"/>
    </source>
</evidence>
<feature type="compositionally biased region" description="Polar residues" evidence="5">
    <location>
        <begin position="257"/>
        <end position="266"/>
    </location>
</feature>
<dbReference type="InterPro" id="IPR037239">
    <property type="entry name" value="OSBP_sf"/>
</dbReference>
<keyword evidence="6" id="KW-1133">Transmembrane helix</keyword>
<sequence length="823" mass="91213">MSEHSTEYSNHGHDVDDHDDDLGDHHPHHQFHSHESASAFAGLFDRDSRKQRAIQERKYRAKREKYEEEKQRMLHRTGYDLSLKTIKTGLLKVRNQLRSWVKFYCELRHGMLIMYKEDKHDAWMDTILLSGGLVIERPSRKEGFTFKFSHPLKQSIHAPRGPRGELWINLLRMPSDHCIFRVATAEECDEWIAAFKHAIYGAHPAYDELMTGAITTGLVDDDDDLVARSPLSRLGTSGPAGARGRAGSGGDLAPSLEQPSALSLSLQKRLRAAGTQQAENEDKDQDDADDVVPQPRSSPPAEYSPPAPPVAVDETEWVPTAPLISDDDTAPAQVLSDETRNRLWAIAAKLDVGASLPVPIELRQPQSELQRLSDLFLHADFITDAAKHKLPRCRVVCVLRWAVSALCNRPAGMAVPLPAAPGEVFRCHFECPQHSATPPTRAFFVAELVDSSNHTVAFELTNRQAGWRVLGSLAPTTKFFGNTITHEYHGTISVRLDHFGETYSVQLPKRVTRGVINGRTSTCLQGALKVACAATGLSCTMHVDTHVRGSVTGRVTDAETDGLTISGSWSGGIHIARGETQQLLLACTSAELRARRLSKRVVAPSHLWTQASTDVDVTDSQVLWAAVQRALLQSSIGAAQAAYDRIIRTAAQQSNDRYYSKFFAPQSDGWLCTTTIDRAWDYGQDVYEYQQQGELKVLTVDDAGLQISGDTASPPTLRRRHASVHTDTDSHAAVDVAAYTRARAPTYATSPMSKAVTPVTPGDLTAAAASLPSNTWEREVQALEQRMLTVERMLARERLTLLTCILLFLLVLLLRSWSWSWPW</sequence>
<dbReference type="GO" id="GO:0016020">
    <property type="term" value="C:membrane"/>
    <property type="evidence" value="ECO:0007669"/>
    <property type="project" value="TreeGrafter"/>
</dbReference>
<dbReference type="GO" id="GO:0005829">
    <property type="term" value="C:cytosol"/>
    <property type="evidence" value="ECO:0007669"/>
    <property type="project" value="TreeGrafter"/>
</dbReference>
<dbReference type="Gene3D" id="2.40.160.120">
    <property type="match status" value="1"/>
</dbReference>
<dbReference type="Pfam" id="PF01237">
    <property type="entry name" value="Oxysterol_BP"/>
    <property type="match status" value="1"/>
</dbReference>
<feature type="compositionally biased region" description="Acidic residues" evidence="5">
    <location>
        <begin position="279"/>
        <end position="290"/>
    </location>
</feature>